<reference evidence="1 2" key="1">
    <citation type="submission" date="2019-09" db="EMBL/GenBank/DDBJ databases">
        <title>Taxonomy of Antarctic Massilia spp.: description of Massilia rubra sp. nov., Massilia aquatica sp. nov., Massilia mucilaginosa sp. nov., Massilia frigida sp. nov. isolated from streams, lakes and regoliths.</title>
        <authorList>
            <person name="Holochova P."/>
            <person name="Sedlacek I."/>
            <person name="Kralova S."/>
            <person name="Maslanova I."/>
            <person name="Busse H.-J."/>
            <person name="Stankova E."/>
            <person name="Vrbovska V."/>
            <person name="Kovarovic V."/>
            <person name="Bartak M."/>
            <person name="Svec P."/>
            <person name="Pantucek R."/>
        </authorList>
    </citation>
    <scope>NUCLEOTIDE SEQUENCE [LARGE SCALE GENOMIC DNA]</scope>
    <source>
        <strain evidence="1 2">CCM 8693</strain>
    </source>
</reference>
<sequence>MTVPFTLVAFLDRQQIGGRKDLRMLLVDYKIFREELTRVLVKLQDLRLAENLSEFDLRQSYWKSMDFVILNTINLSQRLYLLSEDDRIDLMIASDEAYKNQTNPWNLDDLEARSELFKFIANPSDEVVKAHELHEIRRING</sequence>
<dbReference type="RefSeq" id="WP_167081051.1">
    <property type="nucleotide sequence ID" value="NZ_VVIW01000031.1"/>
</dbReference>
<keyword evidence="2" id="KW-1185">Reference proteome</keyword>
<evidence type="ECO:0000313" key="1">
    <source>
        <dbReference type="EMBL" id="NHZ44408.1"/>
    </source>
</evidence>
<name>A0ABX0MCK5_9BURK</name>
<organism evidence="1 2">
    <name type="scientific">Massilia aquatica</name>
    <dbReference type="NCBI Taxonomy" id="2609000"/>
    <lineage>
        <taxon>Bacteria</taxon>
        <taxon>Pseudomonadati</taxon>
        <taxon>Pseudomonadota</taxon>
        <taxon>Betaproteobacteria</taxon>
        <taxon>Burkholderiales</taxon>
        <taxon>Oxalobacteraceae</taxon>
        <taxon>Telluria group</taxon>
        <taxon>Massilia</taxon>
    </lineage>
</organism>
<accession>A0ABX0MCK5</accession>
<comment type="caution">
    <text evidence="1">The sequence shown here is derived from an EMBL/GenBank/DDBJ whole genome shotgun (WGS) entry which is preliminary data.</text>
</comment>
<evidence type="ECO:0000313" key="2">
    <source>
        <dbReference type="Proteomes" id="UP000819052"/>
    </source>
</evidence>
<dbReference type="EMBL" id="VVIW01000031">
    <property type="protein sequence ID" value="NHZ44408.1"/>
    <property type="molecule type" value="Genomic_DNA"/>
</dbReference>
<protein>
    <submittedName>
        <fullName evidence="1">Uncharacterized protein</fullName>
    </submittedName>
</protein>
<dbReference type="Proteomes" id="UP000819052">
    <property type="component" value="Unassembled WGS sequence"/>
</dbReference>
<proteinExistence type="predicted"/>
<gene>
    <name evidence="1" type="ORF">F1609_30235</name>
</gene>